<gene>
    <name evidence="2" type="ORF">GQ602_006030</name>
</gene>
<reference evidence="2 3" key="1">
    <citation type="journal article" date="2020" name="G3 (Bethesda)">
        <title>Genetic Underpinnings of Host Manipulation by Ophiocordyceps as Revealed by Comparative Transcriptomics.</title>
        <authorList>
            <person name="Will I."/>
            <person name="Das B."/>
            <person name="Trinh T."/>
            <person name="Brachmann A."/>
            <person name="Ohm R.A."/>
            <person name="de Bekker C."/>
        </authorList>
    </citation>
    <scope>NUCLEOTIDE SEQUENCE [LARGE SCALE GENOMIC DNA]</scope>
    <source>
        <strain evidence="2 3">EC05</strain>
    </source>
</reference>
<comment type="caution">
    <text evidence="2">The sequence shown here is derived from an EMBL/GenBank/DDBJ whole genome shotgun (WGS) entry which is preliminary data.</text>
</comment>
<proteinExistence type="predicted"/>
<evidence type="ECO:0000256" key="1">
    <source>
        <dbReference type="SAM" id="MobiDB-lite"/>
    </source>
</evidence>
<name>A0A8H4Q2F3_9HYPO</name>
<evidence type="ECO:0000313" key="2">
    <source>
        <dbReference type="EMBL" id="KAF4582886.1"/>
    </source>
</evidence>
<sequence>MNNCPNDFILSSILNSPFYAPHILNHLPQPLPKDLPPGLDPSIFHFADALEDLLIVSQGQPLPNIYARHARSRMMREMFPRGEPNWFYARRLQSQLPFRPQPVAPQPTPDWRSFHIQLDGRSHEIWRSPAATEEEGVAPNDSEGARSLVHSDDAHNGTSFAGGGPLHLPPLEVAQVFFSPVSLIATGSGELQLRSALLDSLVGLPEVMRSAVDDSLDRESDSLAGKPPHDSDDVPTFANAFSFSDDACGYRKRTCLRTILDQKGREIGIQNTTIIHPRAGSGSEPLHIVSTIGT</sequence>
<protein>
    <submittedName>
        <fullName evidence="2">Uncharacterized protein</fullName>
    </submittedName>
</protein>
<keyword evidence="3" id="KW-1185">Reference proteome</keyword>
<feature type="region of interest" description="Disordered" evidence="1">
    <location>
        <begin position="130"/>
        <end position="163"/>
    </location>
</feature>
<evidence type="ECO:0000313" key="3">
    <source>
        <dbReference type="Proteomes" id="UP000562929"/>
    </source>
</evidence>
<dbReference type="AlphaFoldDB" id="A0A8H4Q2F3"/>
<accession>A0A8H4Q2F3</accession>
<dbReference type="EMBL" id="JAACLJ010000007">
    <property type="protein sequence ID" value="KAF4582886.1"/>
    <property type="molecule type" value="Genomic_DNA"/>
</dbReference>
<dbReference type="Proteomes" id="UP000562929">
    <property type="component" value="Unassembled WGS sequence"/>
</dbReference>
<dbReference type="OrthoDB" id="4586300at2759"/>
<organism evidence="2 3">
    <name type="scientific">Ophiocordyceps camponoti-floridani</name>
    <dbReference type="NCBI Taxonomy" id="2030778"/>
    <lineage>
        <taxon>Eukaryota</taxon>
        <taxon>Fungi</taxon>
        <taxon>Dikarya</taxon>
        <taxon>Ascomycota</taxon>
        <taxon>Pezizomycotina</taxon>
        <taxon>Sordariomycetes</taxon>
        <taxon>Hypocreomycetidae</taxon>
        <taxon>Hypocreales</taxon>
        <taxon>Ophiocordycipitaceae</taxon>
        <taxon>Ophiocordyceps</taxon>
    </lineage>
</organism>